<dbReference type="PANTHER" id="PTHR10629:SF52">
    <property type="entry name" value="DNA (CYTOSINE-5)-METHYLTRANSFERASE 1"/>
    <property type="match status" value="1"/>
</dbReference>
<dbReference type="RefSeq" id="XP_007755145.1">
    <property type="nucleotide sequence ID" value="XM_007756955.1"/>
</dbReference>
<gene>
    <name evidence="6" type="ORF">A1O7_02929</name>
</gene>
<name>W9WD49_9EURO</name>
<dbReference type="InterPro" id="IPR050390">
    <property type="entry name" value="C5-Methyltransferase"/>
</dbReference>
<dbReference type="HOGENOM" id="CLU_012943_0_0_1"/>
<dbReference type="GO" id="GO:0005634">
    <property type="term" value="C:nucleus"/>
    <property type="evidence" value="ECO:0007669"/>
    <property type="project" value="TreeGrafter"/>
</dbReference>
<dbReference type="PRINTS" id="PR00105">
    <property type="entry name" value="C5METTRFRASE"/>
</dbReference>
<comment type="similarity">
    <text evidence="5">Belongs to the class I-like SAM-binding methyltransferase superfamily. C5-methyltransferase family.</text>
</comment>
<dbReference type="OrthoDB" id="414133at2759"/>
<accession>W9WD49</accession>
<dbReference type="Proteomes" id="UP000019473">
    <property type="component" value="Unassembled WGS sequence"/>
</dbReference>
<keyword evidence="4 5" id="KW-0949">S-adenosyl-L-methionine</keyword>
<dbReference type="GO" id="GO:0003677">
    <property type="term" value="F:DNA binding"/>
    <property type="evidence" value="ECO:0007669"/>
    <property type="project" value="TreeGrafter"/>
</dbReference>
<dbReference type="EMBL" id="AMGW01000002">
    <property type="protein sequence ID" value="EXJ62491.1"/>
    <property type="molecule type" value="Genomic_DNA"/>
</dbReference>
<dbReference type="InterPro" id="IPR029063">
    <property type="entry name" value="SAM-dependent_MTases_sf"/>
</dbReference>
<dbReference type="GO" id="GO:0044027">
    <property type="term" value="P:negative regulation of gene expression via chromosomal CpG island methylation"/>
    <property type="evidence" value="ECO:0007669"/>
    <property type="project" value="TreeGrafter"/>
</dbReference>
<comment type="caution">
    <text evidence="6">The sequence shown here is derived from an EMBL/GenBank/DDBJ whole genome shotgun (WGS) entry which is preliminary data.</text>
</comment>
<dbReference type="Pfam" id="PF00145">
    <property type="entry name" value="DNA_methylase"/>
    <property type="match status" value="2"/>
</dbReference>
<dbReference type="Gene3D" id="3.40.50.150">
    <property type="entry name" value="Vaccinia Virus protein VP39"/>
    <property type="match status" value="1"/>
</dbReference>
<dbReference type="VEuPathDB" id="FungiDB:A1O7_02929"/>
<evidence type="ECO:0000256" key="4">
    <source>
        <dbReference type="ARBA" id="ARBA00022691"/>
    </source>
</evidence>
<evidence type="ECO:0000313" key="7">
    <source>
        <dbReference type="Proteomes" id="UP000019473"/>
    </source>
</evidence>
<dbReference type="PROSITE" id="PS51679">
    <property type="entry name" value="SAM_MT_C5"/>
    <property type="match status" value="1"/>
</dbReference>
<protein>
    <recommendedName>
        <fullName evidence="1">DNA (cytosine-5-)-methyltransferase</fullName>
        <ecNumber evidence="1">2.1.1.37</ecNumber>
    </recommendedName>
</protein>
<keyword evidence="7" id="KW-1185">Reference proteome</keyword>
<sequence length="625" mass="69836">MDWLTGSVTSQRGAGDLSNLPIRQLVNLLLNQQPQATYSSFPVPHSAQYRNNEKLTTSASVSDSDGELINQGKAADDDELEIIKIQPVPKPVPKPTAAFDARDPAPIGPLVLDPGCDVELQDHSFLTITETSAGRLTGRRLLLQNHYELLMPERSHELVQLVDIDTELDRKATLWEVPIDAAIRNCKIIYTNQQYNQLNYDKDVSCGTCDEDGKHIYFCRYTSGYTNVGLDGDRPSSPPKTGRIEHLRFHQVQNGTLITRAGQHIQLRIPDAEVRKQWRGEANCVLGGSHTDQYDGVETKMYTFADAFAGAGGTSWGAYTADLKMKFAFDLDQRAIDTYRHNFGDTGMQVLHMDVHDFVKQAASPDNVLADTSLVDILHMSPPCQPFCGANRTPNLTENARNLEAFGRVADLLEVCKPRIATLEESKSITDVDKRQYFKQLIGFFIEKGYSVQWKVLHLECWGVPQTRKRLIVIASGPGEKLPTMVKPTHGSGPGLKPLAGIWDAIGNIPDDALHHGEMFWFPEPRLPYDGNGLCPTIMTKPKSKQYHPNGLRRFTVRELAALQTFPHSFEFLGSIPEKQKQVGNAVPTVFSEIMFRDVRHKLWVADLAELAELRKAAEARKVAR</sequence>
<dbReference type="InterPro" id="IPR001525">
    <property type="entry name" value="C5_MeTfrase"/>
</dbReference>
<evidence type="ECO:0000256" key="1">
    <source>
        <dbReference type="ARBA" id="ARBA00011975"/>
    </source>
</evidence>
<dbReference type="GO" id="GO:0003886">
    <property type="term" value="F:DNA (cytosine-5-)-methyltransferase activity"/>
    <property type="evidence" value="ECO:0007669"/>
    <property type="project" value="UniProtKB-EC"/>
</dbReference>
<proteinExistence type="inferred from homology"/>
<evidence type="ECO:0000256" key="2">
    <source>
        <dbReference type="ARBA" id="ARBA00022603"/>
    </source>
</evidence>
<dbReference type="GO" id="GO:0032259">
    <property type="term" value="P:methylation"/>
    <property type="evidence" value="ECO:0007669"/>
    <property type="project" value="UniProtKB-KW"/>
</dbReference>
<dbReference type="eggNOG" id="ENOG502RYYW">
    <property type="taxonomic scope" value="Eukaryota"/>
</dbReference>
<dbReference type="AlphaFoldDB" id="W9WD49"/>
<evidence type="ECO:0000256" key="5">
    <source>
        <dbReference type="PROSITE-ProRule" id="PRU01016"/>
    </source>
</evidence>
<reference evidence="6 7" key="1">
    <citation type="submission" date="2013-03" db="EMBL/GenBank/DDBJ databases">
        <title>The Genome Sequence of Cladophialophora yegresii CBS 114405.</title>
        <authorList>
            <consortium name="The Broad Institute Genomics Platform"/>
            <person name="Cuomo C."/>
            <person name="de Hoog S."/>
            <person name="Gorbushina A."/>
            <person name="Walker B."/>
            <person name="Young S.K."/>
            <person name="Zeng Q."/>
            <person name="Gargeya S."/>
            <person name="Fitzgerald M."/>
            <person name="Haas B."/>
            <person name="Abouelleil A."/>
            <person name="Allen A.W."/>
            <person name="Alvarado L."/>
            <person name="Arachchi H.M."/>
            <person name="Berlin A.M."/>
            <person name="Chapman S.B."/>
            <person name="Gainer-Dewar J."/>
            <person name="Goldberg J."/>
            <person name="Griggs A."/>
            <person name="Gujja S."/>
            <person name="Hansen M."/>
            <person name="Howarth C."/>
            <person name="Imamovic A."/>
            <person name="Ireland A."/>
            <person name="Larimer J."/>
            <person name="McCowan C."/>
            <person name="Murphy C."/>
            <person name="Pearson M."/>
            <person name="Poon T.W."/>
            <person name="Priest M."/>
            <person name="Roberts A."/>
            <person name="Saif S."/>
            <person name="Shea T."/>
            <person name="Sisk P."/>
            <person name="Sykes S."/>
            <person name="Wortman J."/>
            <person name="Nusbaum C."/>
            <person name="Birren B."/>
        </authorList>
    </citation>
    <scope>NUCLEOTIDE SEQUENCE [LARGE SCALE GENOMIC DNA]</scope>
    <source>
        <strain evidence="6 7">CBS 114405</strain>
    </source>
</reference>
<dbReference type="GeneID" id="19177530"/>
<keyword evidence="3 5" id="KW-0808">Transferase</keyword>
<organism evidence="6 7">
    <name type="scientific">Cladophialophora yegresii CBS 114405</name>
    <dbReference type="NCBI Taxonomy" id="1182544"/>
    <lineage>
        <taxon>Eukaryota</taxon>
        <taxon>Fungi</taxon>
        <taxon>Dikarya</taxon>
        <taxon>Ascomycota</taxon>
        <taxon>Pezizomycotina</taxon>
        <taxon>Eurotiomycetes</taxon>
        <taxon>Chaetothyriomycetidae</taxon>
        <taxon>Chaetothyriales</taxon>
        <taxon>Herpotrichiellaceae</taxon>
        <taxon>Cladophialophora</taxon>
    </lineage>
</organism>
<keyword evidence="2 5" id="KW-0489">Methyltransferase</keyword>
<dbReference type="PANTHER" id="PTHR10629">
    <property type="entry name" value="CYTOSINE-SPECIFIC METHYLTRANSFERASE"/>
    <property type="match status" value="1"/>
</dbReference>
<evidence type="ECO:0000313" key="6">
    <source>
        <dbReference type="EMBL" id="EXJ62491.1"/>
    </source>
</evidence>
<dbReference type="Gene3D" id="3.90.120.10">
    <property type="entry name" value="DNA Methylase, subunit A, domain 2"/>
    <property type="match status" value="1"/>
</dbReference>
<dbReference type="EC" id="2.1.1.37" evidence="1"/>
<dbReference type="STRING" id="1182544.W9WD49"/>
<feature type="active site" evidence="5">
    <location>
        <position position="384"/>
    </location>
</feature>
<dbReference type="SUPFAM" id="SSF53335">
    <property type="entry name" value="S-adenosyl-L-methionine-dependent methyltransferases"/>
    <property type="match status" value="1"/>
</dbReference>
<evidence type="ECO:0000256" key="3">
    <source>
        <dbReference type="ARBA" id="ARBA00022679"/>
    </source>
</evidence>